<proteinExistence type="predicted"/>
<dbReference type="AlphaFoldDB" id="A0A9W7DUD5"/>
<evidence type="ECO:0000256" key="1">
    <source>
        <dbReference type="SAM" id="MobiDB-lite"/>
    </source>
</evidence>
<organism evidence="2 3">
    <name type="scientific">Triparma laevis f. inornata</name>
    <dbReference type="NCBI Taxonomy" id="1714386"/>
    <lineage>
        <taxon>Eukaryota</taxon>
        <taxon>Sar</taxon>
        <taxon>Stramenopiles</taxon>
        <taxon>Ochrophyta</taxon>
        <taxon>Bolidophyceae</taxon>
        <taxon>Parmales</taxon>
        <taxon>Triparmaceae</taxon>
        <taxon>Triparma</taxon>
    </lineage>
</organism>
<sequence>MFHDSTSKSNITVSLKTLSQLKALRDTSPPSPQSTSEDDDDDDVIFLMLTYTTSYDSVHYPFGVQRVEGEYDGDREIERLRGVVAGLEKMGEGGEEAEEVSKNETSN</sequence>
<reference evidence="3" key="1">
    <citation type="journal article" date="2023" name="Commun. Biol.">
        <title>Genome analysis of Parmales, the sister group of diatoms, reveals the evolutionary specialization of diatoms from phago-mixotrophs to photoautotrophs.</title>
        <authorList>
            <person name="Ban H."/>
            <person name="Sato S."/>
            <person name="Yoshikawa S."/>
            <person name="Yamada K."/>
            <person name="Nakamura Y."/>
            <person name="Ichinomiya M."/>
            <person name="Sato N."/>
            <person name="Blanc-Mathieu R."/>
            <person name="Endo H."/>
            <person name="Kuwata A."/>
            <person name="Ogata H."/>
        </authorList>
    </citation>
    <scope>NUCLEOTIDE SEQUENCE [LARGE SCALE GENOMIC DNA]</scope>
</reference>
<accession>A0A9W7DUD5</accession>
<comment type="caution">
    <text evidence="2">The sequence shown here is derived from an EMBL/GenBank/DDBJ whole genome shotgun (WGS) entry which is preliminary data.</text>
</comment>
<name>A0A9W7DUD5_9STRA</name>
<gene>
    <name evidence="2" type="ORF">TL16_g01708</name>
</gene>
<dbReference type="EMBL" id="BLQM01000039">
    <property type="protein sequence ID" value="GMH54605.1"/>
    <property type="molecule type" value="Genomic_DNA"/>
</dbReference>
<feature type="region of interest" description="Disordered" evidence="1">
    <location>
        <begin position="22"/>
        <end position="43"/>
    </location>
</feature>
<protein>
    <submittedName>
        <fullName evidence="2">Uncharacterized protein</fullName>
    </submittedName>
</protein>
<dbReference type="Proteomes" id="UP001162640">
    <property type="component" value="Unassembled WGS sequence"/>
</dbReference>
<evidence type="ECO:0000313" key="3">
    <source>
        <dbReference type="Proteomes" id="UP001162640"/>
    </source>
</evidence>
<evidence type="ECO:0000313" key="2">
    <source>
        <dbReference type="EMBL" id="GMH54605.1"/>
    </source>
</evidence>